<feature type="chain" id="PRO_5012313469" description="Dienelactone hydrolase domain-containing protein" evidence="3">
    <location>
        <begin position="21"/>
        <end position="764"/>
    </location>
</feature>
<sequence length="764" mass="85624">MIALLATLFLVLLASTHSQGAPTNEIQLNGGGNYVEKLVQYRADSSMDPNRTVLEGLLIYNKRYNKKNKAPAVIVFHAFLGRTAFENMRGRDLARLGYVVFVADTYGKNVSAPDVNGYFGIMGGLLAARTTILRGRILAAWNQINSYNFVDKSRIGSVGYCYGGLCTLDLARFDVGLTAAVSFHGTLTNYPNNQNASHITTSIQAHHPDLDVYTTEADADVFLAEMKARKADWWWLRYSNAHHAFTYHDRQLKMLTIFVSLISSIMLLFCTVNCKGGKNKKINQKGPPSMYTKMETAADDGTTNRLIRQSAKEENTPSAQIIDSVQENATHVRNDPNCNFLKNEYAKVCFTFPPLAVFTETKAFCEAFVVSCEAELKTNIFTNLKEIVIDFSAYCKLHRERFQYVCPDPIRFHTYAQDNAGHIYTREIDYLCVRNRRWAINYCTDPDLLKVPKYAIPCGVYKKRKHKISAWEREQLRRLEEYDRQKEEYEAERKRINDRMFDEYNARMKEYAIKVHIQRYKALLEQQAKDRAKLAKSISDFGIRSGDLGLPTTNSQSESEPRPSPQLLTHFDQEQTLESSALHTQTPSDFIAKDAIHKRNSFPGAERISGEVKGVPYYPINEEGAFGAGHYMNIPFGSWGGGYQQNLGVRDYWSQTTEIGANWYDGKYGYKGGWSVPLVQSLGVEGDVHSIVSVPTKPQDRGKPIGVDVGGGVGPYYQQNTHVGVDPWNGGVQTGFGVGVPLAGVGVNTGLGIQFPGANTFLGK</sequence>
<dbReference type="PANTHER" id="PTHR22946">
    <property type="entry name" value="DIENELACTONE HYDROLASE DOMAIN-CONTAINING PROTEIN-RELATED"/>
    <property type="match status" value="1"/>
</dbReference>
<name>A0A2A2JP05_9BILA</name>
<keyword evidence="1" id="KW-0175">Coiled coil</keyword>
<dbReference type="PANTHER" id="PTHR22946:SF11">
    <property type="entry name" value="DIENELACTONE HYDROLASE DOMAIN-CONTAINING PROTEIN"/>
    <property type="match status" value="1"/>
</dbReference>
<dbReference type="EMBL" id="LIAE01010310">
    <property type="protein sequence ID" value="PAV63393.1"/>
    <property type="molecule type" value="Genomic_DNA"/>
</dbReference>
<accession>A0A2A2JP05</accession>
<dbReference type="SUPFAM" id="SSF53474">
    <property type="entry name" value="alpha/beta-Hydrolases"/>
    <property type="match status" value="1"/>
</dbReference>
<feature type="domain" description="Dienelactone hydrolase" evidence="4">
    <location>
        <begin position="66"/>
        <end position="251"/>
    </location>
</feature>
<dbReference type="AlphaFoldDB" id="A0A2A2JP05"/>
<dbReference type="InterPro" id="IPR029058">
    <property type="entry name" value="AB_hydrolase_fold"/>
</dbReference>
<dbReference type="Pfam" id="PF01738">
    <property type="entry name" value="DLH"/>
    <property type="match status" value="1"/>
</dbReference>
<feature type="coiled-coil region" evidence="1">
    <location>
        <begin position="472"/>
        <end position="499"/>
    </location>
</feature>
<proteinExistence type="predicted"/>
<dbReference type="InterPro" id="IPR002925">
    <property type="entry name" value="Dienelactn_hydro"/>
</dbReference>
<reference evidence="5 6" key="1">
    <citation type="journal article" date="2017" name="Curr. Biol.">
        <title>Genome architecture and evolution of a unichromosomal asexual nematode.</title>
        <authorList>
            <person name="Fradin H."/>
            <person name="Zegar C."/>
            <person name="Gutwein M."/>
            <person name="Lucas J."/>
            <person name="Kovtun M."/>
            <person name="Corcoran D."/>
            <person name="Baugh L.R."/>
            <person name="Kiontke K."/>
            <person name="Gunsalus K."/>
            <person name="Fitch D.H."/>
            <person name="Piano F."/>
        </authorList>
    </citation>
    <scope>NUCLEOTIDE SEQUENCE [LARGE SCALE GENOMIC DNA]</scope>
    <source>
        <strain evidence="5">PF1309</strain>
    </source>
</reference>
<protein>
    <recommendedName>
        <fullName evidence="4">Dienelactone hydrolase domain-containing protein</fullName>
    </recommendedName>
</protein>
<dbReference type="InterPro" id="IPR050261">
    <property type="entry name" value="FrsA_esterase"/>
</dbReference>
<dbReference type="Proteomes" id="UP000218231">
    <property type="component" value="Unassembled WGS sequence"/>
</dbReference>
<feature type="region of interest" description="Disordered" evidence="2">
    <location>
        <begin position="546"/>
        <end position="566"/>
    </location>
</feature>
<comment type="caution">
    <text evidence="5">The sequence shown here is derived from an EMBL/GenBank/DDBJ whole genome shotgun (WGS) entry which is preliminary data.</text>
</comment>
<evidence type="ECO:0000256" key="1">
    <source>
        <dbReference type="SAM" id="Coils"/>
    </source>
</evidence>
<dbReference type="Gene3D" id="3.40.50.1820">
    <property type="entry name" value="alpha/beta hydrolase"/>
    <property type="match status" value="1"/>
</dbReference>
<evidence type="ECO:0000313" key="5">
    <source>
        <dbReference type="EMBL" id="PAV63393.1"/>
    </source>
</evidence>
<evidence type="ECO:0000313" key="6">
    <source>
        <dbReference type="Proteomes" id="UP000218231"/>
    </source>
</evidence>
<organism evidence="5 6">
    <name type="scientific">Diploscapter pachys</name>
    <dbReference type="NCBI Taxonomy" id="2018661"/>
    <lineage>
        <taxon>Eukaryota</taxon>
        <taxon>Metazoa</taxon>
        <taxon>Ecdysozoa</taxon>
        <taxon>Nematoda</taxon>
        <taxon>Chromadorea</taxon>
        <taxon>Rhabditida</taxon>
        <taxon>Rhabditina</taxon>
        <taxon>Rhabditomorpha</taxon>
        <taxon>Rhabditoidea</taxon>
        <taxon>Rhabditidae</taxon>
        <taxon>Diploscapter</taxon>
    </lineage>
</organism>
<evidence type="ECO:0000259" key="4">
    <source>
        <dbReference type="Pfam" id="PF01738"/>
    </source>
</evidence>
<gene>
    <name evidence="5" type="ORF">WR25_10716</name>
</gene>
<feature type="signal peptide" evidence="3">
    <location>
        <begin position="1"/>
        <end position="20"/>
    </location>
</feature>
<keyword evidence="6" id="KW-1185">Reference proteome</keyword>
<dbReference type="OrthoDB" id="5801899at2759"/>
<keyword evidence="3" id="KW-0732">Signal</keyword>
<evidence type="ECO:0000256" key="3">
    <source>
        <dbReference type="SAM" id="SignalP"/>
    </source>
</evidence>
<dbReference type="GO" id="GO:0016787">
    <property type="term" value="F:hydrolase activity"/>
    <property type="evidence" value="ECO:0007669"/>
    <property type="project" value="InterPro"/>
</dbReference>
<evidence type="ECO:0000256" key="2">
    <source>
        <dbReference type="SAM" id="MobiDB-lite"/>
    </source>
</evidence>